<sequence length="24" mass="2659">MPSLPSVSELNSVVILLFPLLNLY</sequence>
<proteinExistence type="predicted"/>
<gene>
    <name evidence="1" type="ORF">ZYGR_0I03630</name>
</gene>
<dbReference type="Proteomes" id="UP000187013">
    <property type="component" value="Unassembled WGS sequence"/>
</dbReference>
<accession>A0A1Q2ZX02</accession>
<evidence type="ECO:0000313" key="1">
    <source>
        <dbReference type="EMBL" id="GAV48066.1"/>
    </source>
</evidence>
<organism evidence="1 2">
    <name type="scientific">Zygosaccharomyces rouxii</name>
    <dbReference type="NCBI Taxonomy" id="4956"/>
    <lineage>
        <taxon>Eukaryota</taxon>
        <taxon>Fungi</taxon>
        <taxon>Dikarya</taxon>
        <taxon>Ascomycota</taxon>
        <taxon>Saccharomycotina</taxon>
        <taxon>Saccharomycetes</taxon>
        <taxon>Saccharomycetales</taxon>
        <taxon>Saccharomycetaceae</taxon>
        <taxon>Zygosaccharomyces</taxon>
    </lineage>
</organism>
<name>A0A1Q2ZX02_ZYGRO</name>
<dbReference type="AlphaFoldDB" id="A0A1Q2ZX02"/>
<evidence type="ECO:0000313" key="2">
    <source>
        <dbReference type="Proteomes" id="UP000187013"/>
    </source>
</evidence>
<comment type="caution">
    <text evidence="1">The sequence shown here is derived from an EMBL/GenBank/DDBJ whole genome shotgun (WGS) entry which is preliminary data.</text>
</comment>
<dbReference type="EMBL" id="BDGX01000009">
    <property type="protein sequence ID" value="GAV48066.1"/>
    <property type="molecule type" value="Genomic_DNA"/>
</dbReference>
<protein>
    <submittedName>
        <fullName evidence="1">Uncharacterized protein</fullName>
    </submittedName>
</protein>
<reference evidence="1 2" key="1">
    <citation type="submission" date="2016-08" db="EMBL/GenBank/DDBJ databases">
        <title>Draft genome sequence of allopolyploid Zygosaccharomyces rouxii.</title>
        <authorList>
            <person name="Watanabe J."/>
            <person name="Uehara K."/>
            <person name="Mogi Y."/>
            <person name="Tsukioka Y."/>
        </authorList>
    </citation>
    <scope>NUCLEOTIDE SEQUENCE [LARGE SCALE GENOMIC DNA]</scope>
    <source>
        <strain evidence="1 2">NBRC 110957</strain>
    </source>
</reference>